<accession>A0ABM7WBA5</accession>
<organism evidence="1 2">
    <name type="scientific">Desulfofustis limnaeus</name>
    <dbReference type="NCBI Taxonomy" id="2740163"/>
    <lineage>
        <taxon>Bacteria</taxon>
        <taxon>Pseudomonadati</taxon>
        <taxon>Thermodesulfobacteriota</taxon>
        <taxon>Desulfobulbia</taxon>
        <taxon>Desulfobulbales</taxon>
        <taxon>Desulfocapsaceae</taxon>
        <taxon>Desulfofustis</taxon>
    </lineage>
</organism>
<dbReference type="Proteomes" id="UP000830055">
    <property type="component" value="Chromosome"/>
</dbReference>
<sequence>MSRRWFSPQPFWARLMVLVGLGLVLAAPTVPALAGAGTERPPHCASMLSSWIDELDQEDRELITRRTHQQCSGAARWMKEQTMDASEQVKQQICRDLVLIWTFKECEYQRDYVDRRAYGPCMAWSREMHRRCLADDLDWFEIDG</sequence>
<reference evidence="1 2" key="1">
    <citation type="submission" date="2022-01" db="EMBL/GenBank/DDBJ databases">
        <title>Desulfofustis limnae sp. nov., a novel mesophilic sulfate-reducing bacterium isolated from marsh soil.</title>
        <authorList>
            <person name="Watanabe M."/>
            <person name="Takahashi A."/>
            <person name="Kojima H."/>
            <person name="Fukui M."/>
        </authorList>
    </citation>
    <scope>NUCLEOTIDE SEQUENCE [LARGE SCALE GENOMIC DNA]</scope>
    <source>
        <strain evidence="1 2">PPLL</strain>
    </source>
</reference>
<dbReference type="RefSeq" id="WP_284151638.1">
    <property type="nucleotide sequence ID" value="NZ_AP025516.1"/>
</dbReference>
<protein>
    <submittedName>
        <fullName evidence="1">Uncharacterized protein</fullName>
    </submittedName>
</protein>
<dbReference type="EMBL" id="AP025516">
    <property type="protein sequence ID" value="BDD88256.1"/>
    <property type="molecule type" value="Genomic_DNA"/>
</dbReference>
<name>A0ABM7WBA5_9BACT</name>
<gene>
    <name evidence="1" type="ORF">DPPLL_26210</name>
</gene>
<evidence type="ECO:0000313" key="1">
    <source>
        <dbReference type="EMBL" id="BDD88256.1"/>
    </source>
</evidence>
<keyword evidence="2" id="KW-1185">Reference proteome</keyword>
<evidence type="ECO:0000313" key="2">
    <source>
        <dbReference type="Proteomes" id="UP000830055"/>
    </source>
</evidence>
<proteinExistence type="predicted"/>